<accession>A0A392QRC7</accession>
<dbReference type="InterPro" id="IPR052343">
    <property type="entry name" value="Retrotransposon-Effector_Assoc"/>
</dbReference>
<keyword evidence="1" id="KW-0695">RNA-directed DNA polymerase</keyword>
<sequence length="176" mass="19471">VEGPVGVREATMAFFQNHFDNVVWNRPTLDGVEVPVLSDDSNAMLVANFTLDEIEVAVKLSDGSKCPGPDGFNFAFLKEFWGLMRSDIRILFDQFHANECIPKCLLSYFLTLVPKIKSPQCLGDFRPISLLGCIYKLLAKVLATRLAKAIGPLIPITQTAFLKGRQLVEGVVVVNE</sequence>
<name>A0A392QRC7_9FABA</name>
<evidence type="ECO:0000313" key="1">
    <source>
        <dbReference type="EMBL" id="MCI26941.1"/>
    </source>
</evidence>
<organism evidence="1 2">
    <name type="scientific">Trifolium medium</name>
    <dbReference type="NCBI Taxonomy" id="97028"/>
    <lineage>
        <taxon>Eukaryota</taxon>
        <taxon>Viridiplantae</taxon>
        <taxon>Streptophyta</taxon>
        <taxon>Embryophyta</taxon>
        <taxon>Tracheophyta</taxon>
        <taxon>Spermatophyta</taxon>
        <taxon>Magnoliopsida</taxon>
        <taxon>eudicotyledons</taxon>
        <taxon>Gunneridae</taxon>
        <taxon>Pentapetalae</taxon>
        <taxon>rosids</taxon>
        <taxon>fabids</taxon>
        <taxon>Fabales</taxon>
        <taxon>Fabaceae</taxon>
        <taxon>Papilionoideae</taxon>
        <taxon>50 kb inversion clade</taxon>
        <taxon>NPAAA clade</taxon>
        <taxon>Hologalegina</taxon>
        <taxon>IRL clade</taxon>
        <taxon>Trifolieae</taxon>
        <taxon>Trifolium</taxon>
    </lineage>
</organism>
<dbReference type="PANTHER" id="PTHR46890:SF49">
    <property type="entry name" value="RNA-DIRECTED DNA POLYMERASE"/>
    <property type="match status" value="1"/>
</dbReference>
<dbReference type="EMBL" id="LXQA010156319">
    <property type="protein sequence ID" value="MCI26941.1"/>
    <property type="molecule type" value="Genomic_DNA"/>
</dbReference>
<protein>
    <submittedName>
        <fullName evidence="1">LINE-1 reverse transcriptase like</fullName>
    </submittedName>
</protein>
<feature type="non-terminal residue" evidence="1">
    <location>
        <position position="176"/>
    </location>
</feature>
<reference evidence="1 2" key="1">
    <citation type="journal article" date="2018" name="Front. Plant Sci.">
        <title>Red Clover (Trifolium pratense) and Zigzag Clover (T. medium) - A Picture of Genomic Similarities and Differences.</title>
        <authorList>
            <person name="Dluhosova J."/>
            <person name="Istvanek J."/>
            <person name="Nedelnik J."/>
            <person name="Repkova J."/>
        </authorList>
    </citation>
    <scope>NUCLEOTIDE SEQUENCE [LARGE SCALE GENOMIC DNA]</scope>
    <source>
        <strain evidence="2">cv. 10/8</strain>
        <tissue evidence="1">Leaf</tissue>
    </source>
</reference>
<keyword evidence="1" id="KW-0548">Nucleotidyltransferase</keyword>
<keyword evidence="2" id="KW-1185">Reference proteome</keyword>
<proteinExistence type="predicted"/>
<comment type="caution">
    <text evidence="1">The sequence shown here is derived from an EMBL/GenBank/DDBJ whole genome shotgun (WGS) entry which is preliminary data.</text>
</comment>
<dbReference type="GO" id="GO:0003964">
    <property type="term" value="F:RNA-directed DNA polymerase activity"/>
    <property type="evidence" value="ECO:0007669"/>
    <property type="project" value="UniProtKB-KW"/>
</dbReference>
<evidence type="ECO:0000313" key="2">
    <source>
        <dbReference type="Proteomes" id="UP000265520"/>
    </source>
</evidence>
<feature type="non-terminal residue" evidence="1">
    <location>
        <position position="1"/>
    </location>
</feature>
<keyword evidence="1" id="KW-0808">Transferase</keyword>
<dbReference type="Proteomes" id="UP000265520">
    <property type="component" value="Unassembled WGS sequence"/>
</dbReference>
<dbReference type="PANTHER" id="PTHR46890">
    <property type="entry name" value="NON-LTR RETROLELEMENT REVERSE TRANSCRIPTASE-LIKE PROTEIN-RELATED"/>
    <property type="match status" value="1"/>
</dbReference>
<dbReference type="AlphaFoldDB" id="A0A392QRC7"/>